<keyword evidence="2" id="KW-1185">Reference proteome</keyword>
<reference evidence="1" key="1">
    <citation type="submission" date="2015-05" db="UniProtKB">
        <authorList>
            <consortium name="EnsemblMetazoa"/>
        </authorList>
    </citation>
    <scope>IDENTIFICATION</scope>
</reference>
<evidence type="ECO:0000313" key="1">
    <source>
        <dbReference type="EnsemblMetazoa" id="RPRC007103-PA"/>
    </source>
</evidence>
<accession>T1HST3</accession>
<dbReference type="InParanoid" id="T1HST3"/>
<dbReference type="VEuPathDB" id="VectorBase:RPRC007103"/>
<dbReference type="EnsemblMetazoa" id="RPRC007103-RA">
    <property type="protein sequence ID" value="RPRC007103-PA"/>
    <property type="gene ID" value="RPRC007103"/>
</dbReference>
<evidence type="ECO:0000313" key="2">
    <source>
        <dbReference type="Proteomes" id="UP000015103"/>
    </source>
</evidence>
<sequence length="471" mass="52397">MFAGFILKNGVLWALAVIFHNVVAVDVSTKANQSNGCNNTTCQFAAPPVEAMSRLLPSTGDGIVSNETRHPSASNLEIVTTSSPSGLSAYSKFVHTSDKNTFAPSPFLGMISEVKTHAQGISVGEILPDTIGDNHSTRNKLAFFGPSKPVYLQSELQVITAKPSISHETLYEKTPEHQHLADASYNLKELKTNVDKFEIKSHTEPLLHAILGNSQLKQNDYHTPDLSTYNVKDIIDLQKYQEIRGKPDIMLHPTESASPELKQNNFQAPVLPSFPFKDLKQYKYQQNFETRDKPDSFFNGFDTLHMFKGNDYKLPSESLFNQPSTHNGDGYHFERPIGVVESNTLPDYHRPVFQVTESVKPIKEETYEIDPKYTLRPPAKSYGVSEYEGHGHGYEGHHPYDSTHLHYGDDSSFKWKSVFRFLATIIPFGMLVAALSPSILVVNPSDGGYSLCGSDGGPLFTYSLLVEAMES</sequence>
<dbReference type="AlphaFoldDB" id="T1HST3"/>
<dbReference type="HOGENOM" id="CLU_580498_0_0_1"/>
<organism evidence="1 2">
    <name type="scientific">Rhodnius prolixus</name>
    <name type="common">Triatomid bug</name>
    <dbReference type="NCBI Taxonomy" id="13249"/>
    <lineage>
        <taxon>Eukaryota</taxon>
        <taxon>Metazoa</taxon>
        <taxon>Ecdysozoa</taxon>
        <taxon>Arthropoda</taxon>
        <taxon>Hexapoda</taxon>
        <taxon>Insecta</taxon>
        <taxon>Pterygota</taxon>
        <taxon>Neoptera</taxon>
        <taxon>Paraneoptera</taxon>
        <taxon>Hemiptera</taxon>
        <taxon>Heteroptera</taxon>
        <taxon>Panheteroptera</taxon>
        <taxon>Cimicomorpha</taxon>
        <taxon>Reduviidae</taxon>
        <taxon>Triatominae</taxon>
        <taxon>Rhodnius</taxon>
    </lineage>
</organism>
<protein>
    <submittedName>
        <fullName evidence="1">Uncharacterized protein</fullName>
    </submittedName>
</protein>
<name>T1HST3_RHOPR</name>
<proteinExistence type="predicted"/>
<dbReference type="Proteomes" id="UP000015103">
    <property type="component" value="Unassembled WGS sequence"/>
</dbReference>
<dbReference type="EMBL" id="ACPB03006555">
    <property type="status" value="NOT_ANNOTATED_CDS"/>
    <property type="molecule type" value="Genomic_DNA"/>
</dbReference>